<dbReference type="Gene3D" id="3.30.70.1120">
    <property type="entry name" value="TT1725-like"/>
    <property type="match status" value="1"/>
</dbReference>
<accession>D1CCY4</accession>
<keyword evidence="2" id="KW-1185">Reference proteome</keyword>
<proteinExistence type="predicted"/>
<dbReference type="EMBL" id="CP001825">
    <property type="protein sequence ID" value="ACZ42649.1"/>
    <property type="molecule type" value="Genomic_DNA"/>
</dbReference>
<dbReference type="PANTHER" id="PTHR36441:SF1">
    <property type="entry name" value="DUF503 DOMAIN-CONTAINING PROTEIN"/>
    <property type="match status" value="1"/>
</dbReference>
<dbReference type="AlphaFoldDB" id="D1CCY4"/>
<evidence type="ECO:0000313" key="2">
    <source>
        <dbReference type="Proteomes" id="UP000000323"/>
    </source>
</evidence>
<dbReference type="SUPFAM" id="SSF103007">
    <property type="entry name" value="Hypothetical protein TT1725"/>
    <property type="match status" value="1"/>
</dbReference>
<dbReference type="OrthoDB" id="9814871at2"/>
<dbReference type="HOGENOM" id="CLU_149981_2_0_0"/>
<dbReference type="KEGG" id="ttr:Tter_1743"/>
<dbReference type="RefSeq" id="WP_012875683.1">
    <property type="nucleotide sequence ID" value="NC_013525.1"/>
</dbReference>
<dbReference type="STRING" id="525904.Tter_1743"/>
<dbReference type="Pfam" id="PF04456">
    <property type="entry name" value="DUF503"/>
    <property type="match status" value="1"/>
</dbReference>
<evidence type="ECO:0000313" key="1">
    <source>
        <dbReference type="EMBL" id="ACZ42649.1"/>
    </source>
</evidence>
<protein>
    <recommendedName>
        <fullName evidence="3">DUF503 domain-containing protein</fullName>
    </recommendedName>
</protein>
<dbReference type="PANTHER" id="PTHR36441">
    <property type="entry name" value="HYPOTHETICAL CYTOSOLIC PROTEIN"/>
    <property type="match status" value="1"/>
</dbReference>
<dbReference type="Proteomes" id="UP000000323">
    <property type="component" value="Chromosome 1"/>
</dbReference>
<sequence length="99" mass="10938">MAAVIAACRLVLHLPESQSLKDKRQVLRSLQSRLTDAYSVSVAETGSQDKWQSAELLVAYASSDSRHADEVLAKVIAFVESYHLPVELLDAETELIHAF</sequence>
<name>D1CCY4_THET1</name>
<dbReference type="eggNOG" id="COG1550">
    <property type="taxonomic scope" value="Bacteria"/>
</dbReference>
<dbReference type="InterPro" id="IPR036746">
    <property type="entry name" value="TT1725-like_sf"/>
</dbReference>
<dbReference type="InterPro" id="IPR007546">
    <property type="entry name" value="DUF503"/>
</dbReference>
<reference evidence="2" key="1">
    <citation type="journal article" date="2010" name="Stand. Genomic Sci.">
        <title>Complete genome sequence of 'Thermobaculum terrenum' type strain (YNP1).</title>
        <authorList>
            <person name="Kiss H."/>
            <person name="Cleland D."/>
            <person name="Lapidus A."/>
            <person name="Lucas S."/>
            <person name="Glavina Del Rio T."/>
            <person name="Nolan M."/>
            <person name="Tice H."/>
            <person name="Han C."/>
            <person name="Goodwin L."/>
            <person name="Pitluck S."/>
            <person name="Liolios K."/>
            <person name="Ivanova N."/>
            <person name="Mavromatis K."/>
            <person name="Ovchinnikova G."/>
            <person name="Pati A."/>
            <person name="Chen A."/>
            <person name="Palaniappan K."/>
            <person name="Land M."/>
            <person name="Hauser L."/>
            <person name="Chang Y."/>
            <person name="Jeffries C."/>
            <person name="Lu M."/>
            <person name="Brettin T."/>
            <person name="Detter J."/>
            <person name="Goker M."/>
            <person name="Tindall B."/>
            <person name="Beck B."/>
            <person name="McDermott T."/>
            <person name="Woyke T."/>
            <person name="Bristow J."/>
            <person name="Eisen J."/>
            <person name="Markowitz V."/>
            <person name="Hugenholtz P."/>
            <person name="Kyrpides N."/>
            <person name="Klenk H."/>
            <person name="Cheng J."/>
        </authorList>
    </citation>
    <scope>NUCLEOTIDE SEQUENCE [LARGE SCALE GENOMIC DNA]</scope>
    <source>
        <strain evidence="2">ATCC BAA-798 / YNP1</strain>
    </source>
</reference>
<gene>
    <name evidence="1" type="ordered locus">Tter_1743</name>
</gene>
<evidence type="ECO:0008006" key="3">
    <source>
        <dbReference type="Google" id="ProtNLM"/>
    </source>
</evidence>
<organism evidence="1 2">
    <name type="scientific">Thermobaculum terrenum (strain ATCC BAA-798 / CCMEE 7001 / YNP1)</name>
    <dbReference type="NCBI Taxonomy" id="525904"/>
    <lineage>
        <taxon>Bacteria</taxon>
        <taxon>Bacillati</taxon>
        <taxon>Chloroflexota</taxon>
        <taxon>Chloroflexia</taxon>
        <taxon>Candidatus Thermobaculales</taxon>
        <taxon>Candidatus Thermobaculaceae</taxon>
        <taxon>Thermobaculum</taxon>
    </lineage>
</organism>